<sequence length="237" mass="26756">MDWSSKSVTRAYLDTLQLCNNHNRQYGTWRLQELGSNELVSALAAGMKAKLIVEVKSHVSLSTVALAAAARQSGGSVVCILPDSILDESKEVINNSGLIDRVDFRTEDPSKILPYYENIDFFLVDCKDENYSKWPNLVDVNATRSIVVATNLIGDKKGLRGCLRGKYGKLAITSRRHSLGSDMKITRICKNDDTNRRLLVRGDCSRKRKKSSWVAKFDEESGEEHIYRVPHADWFWS</sequence>
<protein>
    <recommendedName>
        <fullName evidence="3">S-adenosyl-L-methionine-dependent methyltransferase</fullName>
    </recommendedName>
</protein>
<dbReference type="Gene3D" id="3.40.50.150">
    <property type="entry name" value="Vaccinia Virus protein VP39"/>
    <property type="match status" value="1"/>
</dbReference>
<dbReference type="PANTHER" id="PTHR43167">
    <property type="entry name" value="PUTATIVE (AFU_ORTHOLOGUE AFUA_6G01830)-RELATED"/>
    <property type="match status" value="1"/>
</dbReference>
<proteinExistence type="predicted"/>
<dbReference type="Proteomes" id="UP001359559">
    <property type="component" value="Unassembled WGS sequence"/>
</dbReference>
<gene>
    <name evidence="1" type="ORF">RJT34_15663</name>
</gene>
<reference evidence="1 2" key="1">
    <citation type="submission" date="2024-01" db="EMBL/GenBank/DDBJ databases">
        <title>The genomes of 5 underutilized Papilionoideae crops provide insights into root nodulation and disease resistance.</title>
        <authorList>
            <person name="Yuan L."/>
        </authorList>
    </citation>
    <scope>NUCLEOTIDE SEQUENCE [LARGE SCALE GENOMIC DNA]</scope>
    <source>
        <strain evidence="1">LY-2023</strain>
        <tissue evidence="1">Leaf</tissue>
    </source>
</reference>
<dbReference type="InterPro" id="IPR009902">
    <property type="entry name" value="DUF1442"/>
</dbReference>
<comment type="caution">
    <text evidence="1">The sequence shown here is derived from an EMBL/GenBank/DDBJ whole genome shotgun (WGS) entry which is preliminary data.</text>
</comment>
<accession>A0AAN9J8T2</accession>
<evidence type="ECO:0000313" key="2">
    <source>
        <dbReference type="Proteomes" id="UP001359559"/>
    </source>
</evidence>
<evidence type="ECO:0000313" key="1">
    <source>
        <dbReference type="EMBL" id="KAK7292809.1"/>
    </source>
</evidence>
<organism evidence="1 2">
    <name type="scientific">Clitoria ternatea</name>
    <name type="common">Butterfly pea</name>
    <dbReference type="NCBI Taxonomy" id="43366"/>
    <lineage>
        <taxon>Eukaryota</taxon>
        <taxon>Viridiplantae</taxon>
        <taxon>Streptophyta</taxon>
        <taxon>Embryophyta</taxon>
        <taxon>Tracheophyta</taxon>
        <taxon>Spermatophyta</taxon>
        <taxon>Magnoliopsida</taxon>
        <taxon>eudicotyledons</taxon>
        <taxon>Gunneridae</taxon>
        <taxon>Pentapetalae</taxon>
        <taxon>rosids</taxon>
        <taxon>fabids</taxon>
        <taxon>Fabales</taxon>
        <taxon>Fabaceae</taxon>
        <taxon>Papilionoideae</taxon>
        <taxon>50 kb inversion clade</taxon>
        <taxon>NPAAA clade</taxon>
        <taxon>indigoferoid/millettioid clade</taxon>
        <taxon>Phaseoleae</taxon>
        <taxon>Clitoria</taxon>
    </lineage>
</organism>
<evidence type="ECO:0008006" key="3">
    <source>
        <dbReference type="Google" id="ProtNLM"/>
    </source>
</evidence>
<name>A0AAN9J8T2_CLITE</name>
<keyword evidence="2" id="KW-1185">Reference proteome</keyword>
<dbReference type="InterPro" id="IPR029063">
    <property type="entry name" value="SAM-dependent_MTases_sf"/>
</dbReference>
<dbReference type="AlphaFoldDB" id="A0AAN9J8T2"/>
<dbReference type="EMBL" id="JAYKXN010000004">
    <property type="protein sequence ID" value="KAK7292809.1"/>
    <property type="molecule type" value="Genomic_DNA"/>
</dbReference>
<dbReference type="Pfam" id="PF07279">
    <property type="entry name" value="DUF1442"/>
    <property type="match status" value="1"/>
</dbReference>
<dbReference type="PANTHER" id="PTHR43167:SF1">
    <property type="entry name" value="PUTATIVE (AFU_ORTHOLOGUE AFUA_6G01830)-RELATED"/>
    <property type="match status" value="1"/>
</dbReference>